<dbReference type="Proteomes" id="UP000199024">
    <property type="component" value="Unassembled WGS sequence"/>
</dbReference>
<evidence type="ECO:0000313" key="2">
    <source>
        <dbReference type="Proteomes" id="UP000199024"/>
    </source>
</evidence>
<dbReference type="STRING" id="474950.SAMN05421771_0129"/>
<dbReference type="AlphaFoldDB" id="A0A1I6L1W1"/>
<dbReference type="EMBL" id="FOZL01000001">
    <property type="protein sequence ID" value="SFR97422.1"/>
    <property type="molecule type" value="Genomic_DNA"/>
</dbReference>
<protein>
    <submittedName>
        <fullName evidence="1">Uncharacterized protein</fullName>
    </submittedName>
</protein>
<reference evidence="1 2" key="1">
    <citation type="submission" date="2016-10" db="EMBL/GenBank/DDBJ databases">
        <authorList>
            <person name="de Groot N.N."/>
        </authorList>
    </citation>
    <scope>NUCLEOTIDE SEQUENCE [LARGE SCALE GENOMIC DNA]</scope>
    <source>
        <strain evidence="1 2">DSM 21001</strain>
    </source>
</reference>
<evidence type="ECO:0000313" key="1">
    <source>
        <dbReference type="EMBL" id="SFR97422.1"/>
    </source>
</evidence>
<organism evidence="1 2">
    <name type="scientific">Granulicella pectinivorans</name>
    <dbReference type="NCBI Taxonomy" id="474950"/>
    <lineage>
        <taxon>Bacteria</taxon>
        <taxon>Pseudomonadati</taxon>
        <taxon>Acidobacteriota</taxon>
        <taxon>Terriglobia</taxon>
        <taxon>Terriglobales</taxon>
        <taxon>Acidobacteriaceae</taxon>
        <taxon>Granulicella</taxon>
    </lineage>
</organism>
<dbReference type="Gene3D" id="3.10.450.530">
    <property type="entry name" value="Ribonuclease toxin, BrnT, of type II toxin-antitoxin system"/>
    <property type="match status" value="1"/>
</dbReference>
<dbReference type="InterPro" id="IPR007460">
    <property type="entry name" value="BrnT_toxin"/>
</dbReference>
<dbReference type="InterPro" id="IPR038573">
    <property type="entry name" value="BrnT_sf"/>
</dbReference>
<gene>
    <name evidence="1" type="ORF">SAMN05421771_0129</name>
</gene>
<accession>A0A1I6L1W1</accession>
<sequence>MPFLSQATANRIYIYVQAVLVRFEWDEAKDRSNYRKHGVDFGTAALVFDDPHCLMVQDREVDGEARWQATGWVEGLFLVIVAHTLHNDEGEEIIRIISAREVTTHERRQYEGRHF</sequence>
<proteinExistence type="predicted"/>
<dbReference type="Pfam" id="PF04365">
    <property type="entry name" value="BrnT_toxin"/>
    <property type="match status" value="1"/>
</dbReference>
<keyword evidence="2" id="KW-1185">Reference proteome</keyword>
<name>A0A1I6L1W1_9BACT</name>